<evidence type="ECO:0008006" key="4">
    <source>
        <dbReference type="Google" id="ProtNLM"/>
    </source>
</evidence>
<feature type="compositionally biased region" description="Basic and acidic residues" evidence="1">
    <location>
        <begin position="117"/>
        <end position="131"/>
    </location>
</feature>
<evidence type="ECO:0000313" key="3">
    <source>
        <dbReference type="Proteomes" id="UP001529510"/>
    </source>
</evidence>
<comment type="caution">
    <text evidence="2">The sequence shown here is derived from an EMBL/GenBank/DDBJ whole genome shotgun (WGS) entry which is preliminary data.</text>
</comment>
<protein>
    <recommendedName>
        <fullName evidence="4">Retrotransposon gag domain-containing protein</fullName>
    </recommendedName>
</protein>
<keyword evidence="3" id="KW-1185">Reference proteome</keyword>
<evidence type="ECO:0000313" key="2">
    <source>
        <dbReference type="EMBL" id="KAL0148075.1"/>
    </source>
</evidence>
<organism evidence="2 3">
    <name type="scientific">Cirrhinus mrigala</name>
    <name type="common">Mrigala</name>
    <dbReference type="NCBI Taxonomy" id="683832"/>
    <lineage>
        <taxon>Eukaryota</taxon>
        <taxon>Metazoa</taxon>
        <taxon>Chordata</taxon>
        <taxon>Craniata</taxon>
        <taxon>Vertebrata</taxon>
        <taxon>Euteleostomi</taxon>
        <taxon>Actinopterygii</taxon>
        <taxon>Neopterygii</taxon>
        <taxon>Teleostei</taxon>
        <taxon>Ostariophysi</taxon>
        <taxon>Cypriniformes</taxon>
        <taxon>Cyprinidae</taxon>
        <taxon>Labeoninae</taxon>
        <taxon>Labeonini</taxon>
        <taxon>Cirrhinus</taxon>
    </lineage>
</organism>
<gene>
    <name evidence="2" type="ORF">M9458_056615</name>
</gene>
<name>A0ABD0MEM0_CIRMR</name>
<accession>A0ABD0MEM0</accession>
<feature type="region of interest" description="Disordered" evidence="1">
    <location>
        <begin position="58"/>
        <end position="135"/>
    </location>
</feature>
<dbReference type="AlphaFoldDB" id="A0ABD0MEM0"/>
<proteinExistence type="predicted"/>
<sequence length="344" mass="39299">MEVIPDWKNGKLKKKNCSVPKWTLIWTPGLTPIDKYRSRISHYHNHHQHSLTALLQQHDAPTAQRDTSPDLRTAKRRTTARTSATALTAPSLSRPSTVRDGVKKVKYSTTAVRTRSRSLERLTLDPDSQHEDELEGSGEHITAFPMIQAAGPEGTVMVFRPLNERDLKEAMSHLPHPRVAKPHHAGTEASQADWNHTDNETYRQAVKTLRQQMKDNFPAKVNTTKINYCTQKKDESVDDYYVRLYDTFNRYSRMLEPDDRGDVPQISLMSGLRPEIATIIKQTCTRWEDEKLEKIRQYALHAERLLEEKGGRKGGKELQLTTLTMYKVTEGAGVEEEGDKDCLN</sequence>
<dbReference type="Proteomes" id="UP001529510">
    <property type="component" value="Unassembled WGS sequence"/>
</dbReference>
<reference evidence="2 3" key="1">
    <citation type="submission" date="2024-05" db="EMBL/GenBank/DDBJ databases">
        <title>Genome sequencing and assembly of Indian major carp, Cirrhinus mrigala (Hamilton, 1822).</title>
        <authorList>
            <person name="Mohindra V."/>
            <person name="Chowdhury L.M."/>
            <person name="Lal K."/>
            <person name="Jena J.K."/>
        </authorList>
    </citation>
    <scope>NUCLEOTIDE SEQUENCE [LARGE SCALE GENOMIC DNA]</scope>
    <source>
        <strain evidence="2">CM1030</strain>
        <tissue evidence="2">Blood</tissue>
    </source>
</reference>
<evidence type="ECO:0000256" key="1">
    <source>
        <dbReference type="SAM" id="MobiDB-lite"/>
    </source>
</evidence>
<feature type="compositionally biased region" description="Low complexity" evidence="1">
    <location>
        <begin position="80"/>
        <end position="94"/>
    </location>
</feature>
<dbReference type="EMBL" id="JAMKFB020000713">
    <property type="protein sequence ID" value="KAL0148075.1"/>
    <property type="molecule type" value="Genomic_DNA"/>
</dbReference>